<keyword evidence="5 6" id="KW-0833">Ubl conjugation pathway</keyword>
<feature type="compositionally biased region" description="Acidic residues" evidence="7">
    <location>
        <begin position="111"/>
        <end position="126"/>
    </location>
</feature>
<comment type="caution">
    <text evidence="9">The sequence shown here is derived from an EMBL/GenBank/DDBJ whole genome shotgun (WGS) entry which is preliminary data.</text>
</comment>
<dbReference type="SUPFAM" id="SSF56204">
    <property type="entry name" value="Hect, E3 ligase catalytic domain"/>
    <property type="match status" value="1"/>
</dbReference>
<dbReference type="Pfam" id="PF00632">
    <property type="entry name" value="HECT"/>
    <property type="match status" value="2"/>
</dbReference>
<feature type="compositionally biased region" description="Low complexity" evidence="7">
    <location>
        <begin position="84"/>
        <end position="99"/>
    </location>
</feature>
<dbReference type="PANTHER" id="PTHR11254:SF440">
    <property type="entry name" value="E3 UBIQUITIN-PROTEIN LIGASE NEDD-4"/>
    <property type="match status" value="1"/>
</dbReference>
<evidence type="ECO:0000259" key="8">
    <source>
        <dbReference type="PROSITE" id="PS50237"/>
    </source>
</evidence>
<evidence type="ECO:0000313" key="10">
    <source>
        <dbReference type="Proteomes" id="UP001363151"/>
    </source>
</evidence>
<evidence type="ECO:0000313" key="9">
    <source>
        <dbReference type="EMBL" id="KAK7240025.1"/>
    </source>
</evidence>
<gene>
    <name evidence="9" type="ORF">SO694_00119040</name>
</gene>
<dbReference type="Proteomes" id="UP001363151">
    <property type="component" value="Unassembled WGS sequence"/>
</dbReference>
<accession>A0ABR1FWG3</accession>
<keyword evidence="9" id="KW-0436">Ligase</keyword>
<comment type="catalytic activity">
    <reaction evidence="1">
        <text>S-ubiquitinyl-[E2 ubiquitin-conjugating enzyme]-L-cysteine + [acceptor protein]-L-lysine = [E2 ubiquitin-conjugating enzyme]-L-cysteine + N(6)-ubiquitinyl-[acceptor protein]-L-lysine.</text>
        <dbReference type="EC" id="2.3.2.26"/>
    </reaction>
</comment>
<dbReference type="InterPro" id="IPR000569">
    <property type="entry name" value="HECT_dom"/>
</dbReference>
<reference evidence="9 10" key="1">
    <citation type="submission" date="2024-03" db="EMBL/GenBank/DDBJ databases">
        <title>Aureococcus anophagefferens CCMP1851 and Kratosvirus quantuckense: Draft genome of a second virus-susceptible host strain in the model system.</title>
        <authorList>
            <person name="Chase E."/>
            <person name="Truchon A.R."/>
            <person name="Schepens W."/>
            <person name="Wilhelm S.W."/>
        </authorList>
    </citation>
    <scope>NUCLEOTIDE SEQUENCE [LARGE SCALE GENOMIC DNA]</scope>
    <source>
        <strain evidence="9 10">CCMP1851</strain>
    </source>
</reference>
<protein>
    <recommendedName>
        <fullName evidence="3">HECT-type E3 ubiquitin transferase</fullName>
        <ecNumber evidence="3">2.3.2.26</ecNumber>
    </recommendedName>
</protein>
<dbReference type="SMART" id="SM00119">
    <property type="entry name" value="HECTc"/>
    <property type="match status" value="1"/>
</dbReference>
<dbReference type="PANTHER" id="PTHR11254">
    <property type="entry name" value="HECT DOMAIN UBIQUITIN-PROTEIN LIGASE"/>
    <property type="match status" value="1"/>
</dbReference>
<feature type="compositionally biased region" description="Low complexity" evidence="7">
    <location>
        <begin position="20"/>
        <end position="32"/>
    </location>
</feature>
<sequence length="542" mass="60434">MASPGGASTATAAARRRPARAAASAPSSTRCSTARRARRLWSPEARGGVARGARRPRRPVRLERRARGARRRPPAARARRGDAAPRATTTAATRAARAFARARARARALSEGDDDDEEEDEEDADEEAPRQTSAEAAARERAEELDRVAGLPFREKHLWLEKRLEDLRCAPSEGYVRLEIRRHCLLEDSVHQVLGLEPRSLRQWMRVQFVDEPGIDVGGIEREWFGLASEAVFDPAVGVFRQAAGDGGLVFDASASLPAKLGGHPRARELYEFAGRLLAKALVERIPVAAPLSLPLYKQLVGAPLEYDDLECLDPDLCRNLDWLLHNDGVDALDLDFSVATPRTCPFGGADPDALGDDDDDGEDRDVDAVSYVLDTNLAIRELCERGRDVKVTDRNKRTYVDALWRHHVLEAHKDATWHLAKGVYSVLPPDLLAVFDAYELELLMCGSPTIDVADWAKHTEYAGEYRRRGDRHAVIAWFWKARNDGKYQRFCIQSLPRNELRFPRAHTCFNRIDLPLYSSYAELEAGLKVLIAMDATGFTMD</sequence>
<dbReference type="PROSITE" id="PS50237">
    <property type="entry name" value="HECT"/>
    <property type="match status" value="1"/>
</dbReference>
<feature type="compositionally biased region" description="Low complexity" evidence="7">
    <location>
        <begin position="1"/>
        <end position="13"/>
    </location>
</feature>
<evidence type="ECO:0000256" key="4">
    <source>
        <dbReference type="ARBA" id="ARBA00022679"/>
    </source>
</evidence>
<dbReference type="Gene3D" id="3.90.1750.10">
    <property type="entry name" value="Hect, E3 ligase catalytic domains"/>
    <property type="match status" value="1"/>
</dbReference>
<evidence type="ECO:0000256" key="7">
    <source>
        <dbReference type="SAM" id="MobiDB-lite"/>
    </source>
</evidence>
<feature type="domain" description="HECT" evidence="8">
    <location>
        <begin position="197"/>
        <end position="542"/>
    </location>
</feature>
<dbReference type="InterPro" id="IPR035983">
    <property type="entry name" value="Hect_E3_ubiquitin_ligase"/>
</dbReference>
<feature type="compositionally biased region" description="Basic residues" evidence="7">
    <location>
        <begin position="67"/>
        <end position="78"/>
    </location>
</feature>
<evidence type="ECO:0000256" key="6">
    <source>
        <dbReference type="PROSITE-ProRule" id="PRU00104"/>
    </source>
</evidence>
<name>A0ABR1FWG3_AURAN</name>
<feature type="active site" description="Glycyl thioester intermediate" evidence="6">
    <location>
        <position position="509"/>
    </location>
</feature>
<keyword evidence="10" id="KW-1185">Reference proteome</keyword>
<comment type="pathway">
    <text evidence="2">Protein modification; protein ubiquitination.</text>
</comment>
<keyword evidence="4" id="KW-0808">Transferase</keyword>
<dbReference type="Gene3D" id="3.30.2410.10">
    <property type="entry name" value="Hect, E3 ligase catalytic domain"/>
    <property type="match status" value="1"/>
</dbReference>
<evidence type="ECO:0000256" key="5">
    <source>
        <dbReference type="ARBA" id="ARBA00022786"/>
    </source>
</evidence>
<dbReference type="GO" id="GO:0016874">
    <property type="term" value="F:ligase activity"/>
    <property type="evidence" value="ECO:0007669"/>
    <property type="project" value="UniProtKB-KW"/>
</dbReference>
<dbReference type="Gene3D" id="3.30.2160.10">
    <property type="entry name" value="Hect, E3 ligase catalytic domain"/>
    <property type="match status" value="1"/>
</dbReference>
<evidence type="ECO:0000256" key="1">
    <source>
        <dbReference type="ARBA" id="ARBA00000885"/>
    </source>
</evidence>
<proteinExistence type="predicted"/>
<dbReference type="EC" id="2.3.2.26" evidence="3"/>
<feature type="region of interest" description="Disordered" evidence="7">
    <location>
        <begin position="1"/>
        <end position="141"/>
    </location>
</feature>
<evidence type="ECO:0000256" key="2">
    <source>
        <dbReference type="ARBA" id="ARBA00004906"/>
    </source>
</evidence>
<dbReference type="EMBL" id="JBBJCI010000218">
    <property type="protein sequence ID" value="KAK7240025.1"/>
    <property type="molecule type" value="Genomic_DNA"/>
</dbReference>
<evidence type="ECO:0000256" key="3">
    <source>
        <dbReference type="ARBA" id="ARBA00012485"/>
    </source>
</evidence>
<organism evidence="9 10">
    <name type="scientific">Aureococcus anophagefferens</name>
    <name type="common">Harmful bloom alga</name>
    <dbReference type="NCBI Taxonomy" id="44056"/>
    <lineage>
        <taxon>Eukaryota</taxon>
        <taxon>Sar</taxon>
        <taxon>Stramenopiles</taxon>
        <taxon>Ochrophyta</taxon>
        <taxon>Pelagophyceae</taxon>
        <taxon>Pelagomonadales</taxon>
        <taxon>Pelagomonadaceae</taxon>
        <taxon>Aureococcus</taxon>
    </lineage>
</organism>
<dbReference type="InterPro" id="IPR050409">
    <property type="entry name" value="E3_ubiq-protein_ligase"/>
</dbReference>